<proteinExistence type="predicted"/>
<evidence type="ECO:0000313" key="1">
    <source>
        <dbReference type="EMBL" id="RZU39476.1"/>
    </source>
</evidence>
<protein>
    <recommendedName>
        <fullName evidence="3">Molybdopterin-dependent oxidoreductase-like protein</fullName>
    </recommendedName>
</protein>
<accession>A0A4V2G433</accession>
<gene>
    <name evidence="1" type="ORF">BDD14_0861</name>
</gene>
<dbReference type="Proteomes" id="UP000292958">
    <property type="component" value="Unassembled WGS sequence"/>
</dbReference>
<comment type="caution">
    <text evidence="1">The sequence shown here is derived from an EMBL/GenBank/DDBJ whole genome shotgun (WGS) entry which is preliminary data.</text>
</comment>
<evidence type="ECO:0008006" key="3">
    <source>
        <dbReference type="Google" id="ProtNLM"/>
    </source>
</evidence>
<dbReference type="AlphaFoldDB" id="A0A4V2G433"/>
<evidence type="ECO:0000313" key="2">
    <source>
        <dbReference type="Proteomes" id="UP000292958"/>
    </source>
</evidence>
<organism evidence="1 2">
    <name type="scientific">Edaphobacter modestus</name>
    <dbReference type="NCBI Taxonomy" id="388466"/>
    <lineage>
        <taxon>Bacteria</taxon>
        <taxon>Pseudomonadati</taxon>
        <taxon>Acidobacteriota</taxon>
        <taxon>Terriglobia</taxon>
        <taxon>Terriglobales</taxon>
        <taxon>Acidobacteriaceae</taxon>
        <taxon>Edaphobacter</taxon>
    </lineage>
</organism>
<dbReference type="Gene3D" id="3.90.420.10">
    <property type="entry name" value="Oxidoreductase, molybdopterin-binding domain"/>
    <property type="match status" value="1"/>
</dbReference>
<name>A0A4V2G433_9BACT</name>
<keyword evidence="2" id="KW-1185">Reference proteome</keyword>
<dbReference type="EMBL" id="SHKW01000001">
    <property type="protein sequence ID" value="RZU39476.1"/>
    <property type="molecule type" value="Genomic_DNA"/>
</dbReference>
<dbReference type="InterPro" id="IPR036374">
    <property type="entry name" value="OxRdtase_Mopterin-bd_sf"/>
</dbReference>
<reference evidence="1 2" key="1">
    <citation type="submission" date="2019-02" db="EMBL/GenBank/DDBJ databases">
        <title>Genomic Encyclopedia of Archaeal and Bacterial Type Strains, Phase II (KMG-II): from individual species to whole genera.</title>
        <authorList>
            <person name="Goeker M."/>
        </authorList>
    </citation>
    <scope>NUCLEOTIDE SEQUENCE [LARGE SCALE GENOMIC DNA]</scope>
    <source>
        <strain evidence="1 2">DSM 18101</strain>
    </source>
</reference>
<sequence length="178" mass="19201">MLHGPKTTLPLARRCNACRDPPFGQPDDGGTCPRQGCSSTQLQITVDGKTSTVTLTELAAMPQKTVKVHNEHTKKDEAYTGVALSDLLARSGFAVGQPTHRKMLHSYLVAEGTDKYWVLYSATEIEGSEHEADVLVATAVDGGSLGEDGQLKLVASADKKPQRWVRNLSAIRLVTVSE</sequence>
<dbReference type="SUPFAM" id="SSF56524">
    <property type="entry name" value="Oxidoreductase molybdopterin-binding domain"/>
    <property type="match status" value="1"/>
</dbReference>